<feature type="domain" description="HTH tetR-type" evidence="3">
    <location>
        <begin position="8"/>
        <end position="68"/>
    </location>
</feature>
<dbReference type="InterPro" id="IPR009057">
    <property type="entry name" value="Homeodomain-like_sf"/>
</dbReference>
<evidence type="ECO:0000313" key="5">
    <source>
        <dbReference type="Proteomes" id="UP000288669"/>
    </source>
</evidence>
<dbReference type="PROSITE" id="PS50977">
    <property type="entry name" value="HTH_TETR_2"/>
    <property type="match status" value="1"/>
</dbReference>
<dbReference type="Proteomes" id="UP000288669">
    <property type="component" value="Unassembled WGS sequence"/>
</dbReference>
<evidence type="ECO:0000313" key="4">
    <source>
        <dbReference type="EMBL" id="RSU06159.1"/>
    </source>
</evidence>
<dbReference type="PANTHER" id="PTHR43479">
    <property type="entry name" value="ACREF/ENVCD OPERON REPRESSOR-RELATED"/>
    <property type="match status" value="1"/>
</dbReference>
<evidence type="ECO:0000259" key="3">
    <source>
        <dbReference type="PROSITE" id="PS50977"/>
    </source>
</evidence>
<dbReference type="SUPFAM" id="SSF46689">
    <property type="entry name" value="Homeodomain-like"/>
    <property type="match status" value="1"/>
</dbReference>
<dbReference type="Gene3D" id="1.10.357.10">
    <property type="entry name" value="Tetracycline Repressor, domain 2"/>
    <property type="match status" value="1"/>
</dbReference>
<feature type="DNA-binding region" description="H-T-H motif" evidence="2">
    <location>
        <begin position="31"/>
        <end position="50"/>
    </location>
</feature>
<dbReference type="EMBL" id="NGJZ01000004">
    <property type="protein sequence ID" value="RSU06159.1"/>
    <property type="molecule type" value="Genomic_DNA"/>
</dbReference>
<sequence>MKRSEQAKQTKRTIFEAAVQLIKKIGYSNVTVEEICQHAHVAKGTFYVHYRSKEDIVKESYYSNLGEYMEKEYAQFLEKNTQACAREKISCFLFLELRFAYEAGLEMTTLAYSFNMNECLNKRNSHFSKRSFANQLQRLIAASSNQQDGLSEQVLFQLFESLIRGIMATWCFSEGDFELLATGKEMIDSVVSQHIQ</sequence>
<evidence type="ECO:0000256" key="1">
    <source>
        <dbReference type="ARBA" id="ARBA00023125"/>
    </source>
</evidence>
<dbReference type="RefSeq" id="WP_126826496.1">
    <property type="nucleotide sequence ID" value="NZ_JBHLWU010000003.1"/>
</dbReference>
<keyword evidence="1 2" id="KW-0238">DNA-binding</keyword>
<accession>A0A430AEY0</accession>
<dbReference type="GO" id="GO:0003677">
    <property type="term" value="F:DNA binding"/>
    <property type="evidence" value="ECO:0007669"/>
    <property type="project" value="UniProtKB-UniRule"/>
</dbReference>
<dbReference type="PANTHER" id="PTHR43479:SF11">
    <property type="entry name" value="ACREF_ENVCD OPERON REPRESSOR-RELATED"/>
    <property type="match status" value="1"/>
</dbReference>
<protein>
    <recommendedName>
        <fullName evidence="3">HTH tetR-type domain-containing protein</fullName>
    </recommendedName>
</protein>
<name>A0A430AEY0_9ENTE</name>
<dbReference type="InterPro" id="IPR001647">
    <property type="entry name" value="HTH_TetR"/>
</dbReference>
<evidence type="ECO:0000256" key="2">
    <source>
        <dbReference type="PROSITE-ProRule" id="PRU00335"/>
    </source>
</evidence>
<gene>
    <name evidence="4" type="ORF">CBF30_10600</name>
</gene>
<dbReference type="Pfam" id="PF00440">
    <property type="entry name" value="TetR_N"/>
    <property type="match status" value="1"/>
</dbReference>
<reference evidence="4 5" key="1">
    <citation type="submission" date="2017-05" db="EMBL/GenBank/DDBJ databases">
        <title>Vagococcus spp. assemblies.</title>
        <authorList>
            <person name="Gulvik C.A."/>
        </authorList>
    </citation>
    <scope>NUCLEOTIDE SEQUENCE [LARGE SCALE GENOMIC DNA]</scope>
    <source>
        <strain evidence="4 5">DSM 24756</strain>
    </source>
</reference>
<dbReference type="InterPro" id="IPR050624">
    <property type="entry name" value="HTH-type_Tx_Regulator"/>
</dbReference>
<dbReference type="PRINTS" id="PR00455">
    <property type="entry name" value="HTHTETR"/>
</dbReference>
<dbReference type="AlphaFoldDB" id="A0A430AEY0"/>
<keyword evidence="5" id="KW-1185">Reference proteome</keyword>
<comment type="caution">
    <text evidence="4">The sequence shown here is derived from an EMBL/GenBank/DDBJ whole genome shotgun (WGS) entry which is preliminary data.</text>
</comment>
<organism evidence="4 5">
    <name type="scientific">Vagococcus entomophilus</name>
    <dbReference type="NCBI Taxonomy" id="1160095"/>
    <lineage>
        <taxon>Bacteria</taxon>
        <taxon>Bacillati</taxon>
        <taxon>Bacillota</taxon>
        <taxon>Bacilli</taxon>
        <taxon>Lactobacillales</taxon>
        <taxon>Enterococcaceae</taxon>
        <taxon>Vagococcus</taxon>
    </lineage>
</organism>
<proteinExistence type="predicted"/>
<dbReference type="OrthoDB" id="9814200at2"/>